<keyword evidence="2" id="KW-0175">Coiled coil</keyword>
<dbReference type="GO" id="GO:0047496">
    <property type="term" value="P:vesicle transport along microtubule"/>
    <property type="evidence" value="ECO:0007669"/>
    <property type="project" value="TreeGrafter"/>
</dbReference>
<evidence type="ECO:0000256" key="3">
    <source>
        <dbReference type="ARBA" id="ARBA00023128"/>
    </source>
</evidence>
<gene>
    <name evidence="5" type="ORF">scyTo_0022700</name>
</gene>
<reference evidence="5 6" key="1">
    <citation type="journal article" date="2018" name="Nat. Ecol. Evol.">
        <title>Shark genomes provide insights into elasmobranch evolution and the origin of vertebrates.</title>
        <authorList>
            <person name="Hara Y"/>
            <person name="Yamaguchi K"/>
            <person name="Onimaru K"/>
            <person name="Kadota M"/>
            <person name="Koyanagi M"/>
            <person name="Keeley SD"/>
            <person name="Tatsumi K"/>
            <person name="Tanaka K"/>
            <person name="Motone F"/>
            <person name="Kageyama Y"/>
            <person name="Nozu R"/>
            <person name="Adachi N"/>
            <person name="Nishimura O"/>
            <person name="Nakagawa R"/>
            <person name="Tanegashima C"/>
            <person name="Kiyatake I"/>
            <person name="Matsumoto R"/>
            <person name="Murakumo K"/>
            <person name="Nishida K"/>
            <person name="Terakita A"/>
            <person name="Kuratani S"/>
            <person name="Sato K"/>
            <person name="Hyodo S Kuraku.S."/>
        </authorList>
    </citation>
    <scope>NUCLEOTIDE SEQUENCE [LARGE SCALE GENOMIC DNA]</scope>
</reference>
<organism evidence="5 6">
    <name type="scientific">Scyliorhinus torazame</name>
    <name type="common">Cloudy catshark</name>
    <name type="synonym">Catulus torazame</name>
    <dbReference type="NCBI Taxonomy" id="75743"/>
    <lineage>
        <taxon>Eukaryota</taxon>
        <taxon>Metazoa</taxon>
        <taxon>Chordata</taxon>
        <taxon>Craniata</taxon>
        <taxon>Vertebrata</taxon>
        <taxon>Chondrichthyes</taxon>
        <taxon>Elasmobranchii</taxon>
        <taxon>Galeomorphii</taxon>
        <taxon>Galeoidea</taxon>
        <taxon>Carcharhiniformes</taxon>
        <taxon>Scyliorhinidae</taxon>
        <taxon>Scyliorhinus</taxon>
    </lineage>
</organism>
<dbReference type="GO" id="GO:0048311">
    <property type="term" value="P:mitochondrion distribution"/>
    <property type="evidence" value="ECO:0007669"/>
    <property type="project" value="TreeGrafter"/>
</dbReference>
<feature type="domain" description="HAP1 N-terminal" evidence="4">
    <location>
        <begin position="1"/>
        <end position="123"/>
    </location>
</feature>
<dbReference type="GO" id="GO:0005739">
    <property type="term" value="C:mitochondrion"/>
    <property type="evidence" value="ECO:0007669"/>
    <property type="project" value="UniProtKB-SubCell"/>
</dbReference>
<evidence type="ECO:0000313" key="5">
    <source>
        <dbReference type="EMBL" id="GCB82610.1"/>
    </source>
</evidence>
<dbReference type="InterPro" id="IPR006933">
    <property type="entry name" value="HAP1_N"/>
</dbReference>
<evidence type="ECO:0000256" key="2">
    <source>
        <dbReference type="ARBA" id="ARBA00023054"/>
    </source>
</evidence>
<keyword evidence="3" id="KW-0496">Mitochondrion</keyword>
<dbReference type="GO" id="GO:0048011">
    <property type="term" value="P:neurotrophin TRK receptor signaling pathway"/>
    <property type="evidence" value="ECO:0007669"/>
    <property type="project" value="TreeGrafter"/>
</dbReference>
<dbReference type="GO" id="GO:0022008">
    <property type="term" value="P:neurogenesis"/>
    <property type="evidence" value="ECO:0007669"/>
    <property type="project" value="TreeGrafter"/>
</dbReference>
<proteinExistence type="predicted"/>
<dbReference type="GO" id="GO:0017022">
    <property type="term" value="F:myosin binding"/>
    <property type="evidence" value="ECO:0007669"/>
    <property type="project" value="TreeGrafter"/>
</dbReference>
<dbReference type="SMART" id="SM01424">
    <property type="entry name" value="HAP1_N"/>
    <property type="match status" value="1"/>
</dbReference>
<dbReference type="OrthoDB" id="10067624at2759"/>
<evidence type="ECO:0000256" key="1">
    <source>
        <dbReference type="ARBA" id="ARBA00004173"/>
    </source>
</evidence>
<dbReference type="InterPro" id="IPR051946">
    <property type="entry name" value="Intracell_Traff-Reg"/>
</dbReference>
<evidence type="ECO:0000259" key="4">
    <source>
        <dbReference type="SMART" id="SM01424"/>
    </source>
</evidence>
<dbReference type="GO" id="GO:1904115">
    <property type="term" value="C:axon cytoplasm"/>
    <property type="evidence" value="ECO:0007669"/>
    <property type="project" value="GOC"/>
</dbReference>
<dbReference type="GO" id="GO:0030425">
    <property type="term" value="C:dendrite"/>
    <property type="evidence" value="ECO:0007669"/>
    <property type="project" value="TreeGrafter"/>
</dbReference>
<dbReference type="PANTHER" id="PTHR15751:SF14">
    <property type="entry name" value="HUNTINGTIN-ASSOCIATED PROTEIN 1"/>
    <property type="match status" value="1"/>
</dbReference>
<dbReference type="EMBL" id="BFAA01023597">
    <property type="protein sequence ID" value="GCB82610.1"/>
    <property type="molecule type" value="Genomic_DNA"/>
</dbReference>
<comment type="caution">
    <text evidence="5">The sequence shown here is derived from an EMBL/GenBank/DDBJ whole genome shotgun (WGS) entry which is preliminary data.</text>
</comment>
<dbReference type="STRING" id="75743.A0A401QB67"/>
<name>A0A401QB67_SCYTO</name>
<protein>
    <recommendedName>
        <fullName evidence="4">HAP1 N-terminal domain-containing protein</fullName>
    </recommendedName>
</protein>
<keyword evidence="6" id="KW-1185">Reference proteome</keyword>
<sequence>ATQLSTETLEYESKEEQLVIDCAKELGESNHQLAAVSEELARKMEDSVRQQEEISSLLTQVVELQHKCKTCTTENEELTQYLLTSREIQEQLKTEVLYLREKYSQCDAMLREAQEEMKNLRNKNAPNSSINRYHTVPVYPMDSLAAEIEGTMRKGLFVDTAASLENR</sequence>
<feature type="non-terminal residue" evidence="5">
    <location>
        <position position="1"/>
    </location>
</feature>
<dbReference type="GO" id="GO:0098957">
    <property type="term" value="P:anterograde axonal transport of mitochondrion"/>
    <property type="evidence" value="ECO:0007669"/>
    <property type="project" value="TreeGrafter"/>
</dbReference>
<dbReference type="OMA" id="YSQCDAM"/>
<dbReference type="GO" id="GO:0005102">
    <property type="term" value="F:signaling receptor binding"/>
    <property type="evidence" value="ECO:0007669"/>
    <property type="project" value="TreeGrafter"/>
</dbReference>
<dbReference type="Proteomes" id="UP000288216">
    <property type="component" value="Unassembled WGS sequence"/>
</dbReference>
<dbReference type="AlphaFoldDB" id="A0A401QB67"/>
<accession>A0A401QB67</accession>
<dbReference type="GO" id="GO:0006605">
    <property type="term" value="P:protein targeting"/>
    <property type="evidence" value="ECO:0007669"/>
    <property type="project" value="TreeGrafter"/>
</dbReference>
<dbReference type="PANTHER" id="PTHR15751">
    <property type="entry name" value="TRAFFICKING KINESIN-BINDING PROTEIN"/>
    <property type="match status" value="1"/>
</dbReference>
<dbReference type="GO" id="GO:0031410">
    <property type="term" value="C:cytoplasmic vesicle"/>
    <property type="evidence" value="ECO:0007669"/>
    <property type="project" value="TreeGrafter"/>
</dbReference>
<dbReference type="Pfam" id="PF04849">
    <property type="entry name" value="HAP1_N"/>
    <property type="match status" value="1"/>
</dbReference>
<evidence type="ECO:0000313" key="6">
    <source>
        <dbReference type="Proteomes" id="UP000288216"/>
    </source>
</evidence>
<comment type="subcellular location">
    <subcellularLocation>
        <location evidence="1">Mitochondrion</location>
    </subcellularLocation>
</comment>